<sequence>MGILISGSSNVGKTTFATRLARLLGCDTISTDSLARHPGRPWPEVRPPVAEYYSRLSDETIYWFLRVHHENMWPAIRQQIDARVHGRAPFIIEGSALRPEFIAPIVSNEISPVFLYADNDVLRERMRSEAEYTQRDQARRAIIDKFIDRSLRDNSEMHLAARSHAIPVVDTSDAVAVSSLCEERVQRELSANSRQS</sequence>
<evidence type="ECO:0000313" key="2">
    <source>
        <dbReference type="Proteomes" id="UP000249499"/>
    </source>
</evidence>
<gene>
    <name evidence="1" type="ORF">PR017_09350</name>
</gene>
<dbReference type="AlphaFoldDB" id="A0AAF1K2I5"/>
<name>A0AAF1K2I5_9HYPH</name>
<dbReference type="Pfam" id="PF13238">
    <property type="entry name" value="AAA_18"/>
    <property type="match status" value="1"/>
</dbReference>
<evidence type="ECO:0000313" key="1">
    <source>
        <dbReference type="EMBL" id="WFR94055.1"/>
    </source>
</evidence>
<dbReference type="KEGG" id="rtu:PR017_09350"/>
<protein>
    <submittedName>
        <fullName evidence="1">AAA family ATPase</fullName>
    </submittedName>
</protein>
<proteinExistence type="predicted"/>
<reference evidence="1 2" key="1">
    <citation type="journal article" date="2018" name="Sci. Rep.">
        <title>Rhizobium tumorigenes sp. nov., a novel plant tumorigenic bacterium isolated from cane gall tumors on thornless blackberry.</title>
        <authorList>
            <person name="Kuzmanovi N."/>
            <person name="Smalla K."/>
            <person name="Gronow S."/>
            <person name="PuBawska J."/>
        </authorList>
    </citation>
    <scope>NUCLEOTIDE SEQUENCE [LARGE SCALE GENOMIC DNA]</scope>
    <source>
        <strain evidence="1 2">1078</strain>
    </source>
</reference>
<dbReference type="SUPFAM" id="SSF52540">
    <property type="entry name" value="P-loop containing nucleoside triphosphate hydrolases"/>
    <property type="match status" value="1"/>
</dbReference>
<accession>A0AAF1K2I5</accession>
<reference evidence="2" key="2">
    <citation type="journal article" date="2023" name="MicrobiologyOpen">
        <title>Genomics of the tumorigenes clade of the family Rhizobiaceae and description of Rhizobium rhododendri sp. nov.</title>
        <authorList>
            <person name="Kuzmanovic N."/>
            <person name="diCenzo G.C."/>
            <person name="Bunk B."/>
            <person name="Sproeer C."/>
            <person name="Fruehling A."/>
            <person name="Neumann-Schaal M."/>
            <person name="Overmann J."/>
            <person name="Smalla K."/>
        </authorList>
    </citation>
    <scope>NUCLEOTIDE SEQUENCE [LARGE SCALE GENOMIC DNA]</scope>
    <source>
        <strain evidence="2">1078</strain>
    </source>
</reference>
<dbReference type="Proteomes" id="UP000249499">
    <property type="component" value="Chromosome"/>
</dbReference>
<dbReference type="Gene3D" id="3.40.50.300">
    <property type="entry name" value="P-loop containing nucleotide triphosphate hydrolases"/>
    <property type="match status" value="1"/>
</dbReference>
<dbReference type="InterPro" id="IPR027417">
    <property type="entry name" value="P-loop_NTPase"/>
</dbReference>
<dbReference type="RefSeq" id="WP_161959394.1">
    <property type="nucleotide sequence ID" value="NZ_CP117255.1"/>
</dbReference>
<organism evidence="1 2">
    <name type="scientific">Rhizobium tumorigenes</name>
    <dbReference type="NCBI Taxonomy" id="2041385"/>
    <lineage>
        <taxon>Bacteria</taxon>
        <taxon>Pseudomonadati</taxon>
        <taxon>Pseudomonadota</taxon>
        <taxon>Alphaproteobacteria</taxon>
        <taxon>Hyphomicrobiales</taxon>
        <taxon>Rhizobiaceae</taxon>
        <taxon>Rhizobium/Agrobacterium group</taxon>
        <taxon>Rhizobium</taxon>
    </lineage>
</organism>
<dbReference type="EMBL" id="CP117255">
    <property type="protein sequence ID" value="WFR94055.1"/>
    <property type="molecule type" value="Genomic_DNA"/>
</dbReference>
<keyword evidence="2" id="KW-1185">Reference proteome</keyword>